<reference evidence="2 3" key="1">
    <citation type="submission" date="2018-11" db="EMBL/GenBank/DDBJ databases">
        <authorList>
            <person name="Jang G.I."/>
            <person name="Hwang C.Y."/>
        </authorList>
    </citation>
    <scope>NUCLEOTIDE SEQUENCE [LARGE SCALE GENOMIC DNA]</scope>
    <source>
        <strain evidence="2 3">SSM26</strain>
    </source>
</reference>
<evidence type="ECO:0000313" key="2">
    <source>
        <dbReference type="EMBL" id="ROZ84040.1"/>
    </source>
</evidence>
<keyword evidence="3" id="KW-1185">Reference proteome</keyword>
<proteinExistence type="predicted"/>
<feature type="chain" id="PRO_5046287581" description="DUF4352 domain-containing protein" evidence="1">
    <location>
        <begin position="20"/>
        <end position="175"/>
    </location>
</feature>
<evidence type="ECO:0008006" key="4">
    <source>
        <dbReference type="Google" id="ProtNLM"/>
    </source>
</evidence>
<accession>A0ABX9XJP6</accession>
<dbReference type="Proteomes" id="UP000275199">
    <property type="component" value="Unassembled WGS sequence"/>
</dbReference>
<dbReference type="EMBL" id="RKKU01000013">
    <property type="protein sequence ID" value="ROZ84040.1"/>
    <property type="molecule type" value="Genomic_DNA"/>
</dbReference>
<keyword evidence="1" id="KW-0732">Signal</keyword>
<organism evidence="2 3">
    <name type="scientific">Pseudomonas neustonica</name>
    <dbReference type="NCBI Taxonomy" id="2487346"/>
    <lineage>
        <taxon>Bacteria</taxon>
        <taxon>Pseudomonadati</taxon>
        <taxon>Pseudomonadota</taxon>
        <taxon>Gammaproteobacteria</taxon>
        <taxon>Pseudomonadales</taxon>
        <taxon>Pseudomonadaceae</taxon>
        <taxon>Pseudomonas</taxon>
    </lineage>
</organism>
<gene>
    <name evidence="2" type="ORF">EF096_11385</name>
</gene>
<feature type="signal peptide" evidence="1">
    <location>
        <begin position="1"/>
        <end position="19"/>
    </location>
</feature>
<dbReference type="RefSeq" id="WP_123889754.1">
    <property type="nucleotide sequence ID" value="NZ_JBPYCX010000005.1"/>
</dbReference>
<sequence length="175" mass="18650">MKKILFAAALTTLSSVSYAQSSEESSVTEASKSVVSGMVRFGKDLIGGVDDGIDEGRKTGLSQDEAIIIDNADDLRAHIEGTVLNVNAVSDGASSIEVGFKNNSDKPVRLINLLESENVIAIDMDGYATNVTIGANPLQVTIPSRTGRKQAFQFAIPAESVKEIRIMGVTFTRQD</sequence>
<protein>
    <recommendedName>
        <fullName evidence="4">DUF4352 domain-containing protein</fullName>
    </recommendedName>
</protein>
<evidence type="ECO:0000313" key="3">
    <source>
        <dbReference type="Proteomes" id="UP000275199"/>
    </source>
</evidence>
<evidence type="ECO:0000256" key="1">
    <source>
        <dbReference type="SAM" id="SignalP"/>
    </source>
</evidence>
<comment type="caution">
    <text evidence="2">The sequence shown here is derived from an EMBL/GenBank/DDBJ whole genome shotgun (WGS) entry which is preliminary data.</text>
</comment>
<name>A0ABX9XJP6_9PSED</name>